<dbReference type="EMBL" id="FOMT01000004">
    <property type="protein sequence ID" value="SFE75560.1"/>
    <property type="molecule type" value="Genomic_DNA"/>
</dbReference>
<dbReference type="EC" id="3.4.21.89" evidence="6"/>
<keyword evidence="9" id="KW-1185">Reference proteome</keyword>
<dbReference type="InterPro" id="IPR000223">
    <property type="entry name" value="Pept_S26A_signal_pept_1"/>
</dbReference>
<dbReference type="PRINTS" id="PR00727">
    <property type="entry name" value="LEADERPTASE"/>
</dbReference>
<evidence type="ECO:0000256" key="2">
    <source>
        <dbReference type="ARBA" id="ARBA00009370"/>
    </source>
</evidence>
<dbReference type="PANTHER" id="PTHR43390:SF1">
    <property type="entry name" value="CHLOROPLAST PROCESSING PEPTIDASE"/>
    <property type="match status" value="1"/>
</dbReference>
<evidence type="ECO:0000313" key="9">
    <source>
        <dbReference type="Proteomes" id="UP000198855"/>
    </source>
</evidence>
<dbReference type="GO" id="GO:0006465">
    <property type="term" value="P:signal peptide processing"/>
    <property type="evidence" value="ECO:0007669"/>
    <property type="project" value="InterPro"/>
</dbReference>
<keyword evidence="6" id="KW-0472">Membrane</keyword>
<evidence type="ECO:0000256" key="6">
    <source>
        <dbReference type="RuleBase" id="RU362042"/>
    </source>
</evidence>
<comment type="subcellular location">
    <subcellularLocation>
        <location evidence="1">Cell membrane</location>
        <topology evidence="1">Single-pass type II membrane protein</topology>
    </subcellularLocation>
    <subcellularLocation>
        <location evidence="6">Membrane</location>
        <topology evidence="6">Single-pass type II membrane protein</topology>
    </subcellularLocation>
</comment>
<keyword evidence="6" id="KW-1133">Transmembrane helix</keyword>
<gene>
    <name evidence="8" type="ORF">SAMN05216378_3959</name>
</gene>
<dbReference type="SUPFAM" id="SSF51306">
    <property type="entry name" value="LexA/Signal peptidase"/>
    <property type="match status" value="1"/>
</dbReference>
<dbReference type="PROSITE" id="PS00501">
    <property type="entry name" value="SPASE_I_1"/>
    <property type="match status" value="1"/>
</dbReference>
<dbReference type="NCBIfam" id="TIGR02227">
    <property type="entry name" value="sigpep_I_bact"/>
    <property type="match status" value="1"/>
</dbReference>
<proteinExistence type="inferred from homology"/>
<comment type="similarity">
    <text evidence="2 6">Belongs to the peptidase S26 family.</text>
</comment>
<dbReference type="Gene3D" id="2.10.109.10">
    <property type="entry name" value="Umud Fragment, subunit A"/>
    <property type="match status" value="1"/>
</dbReference>
<evidence type="ECO:0000256" key="1">
    <source>
        <dbReference type="ARBA" id="ARBA00004401"/>
    </source>
</evidence>
<organism evidence="8 9">
    <name type="scientific">Paenibacillus catalpae</name>
    <dbReference type="NCBI Taxonomy" id="1045775"/>
    <lineage>
        <taxon>Bacteria</taxon>
        <taxon>Bacillati</taxon>
        <taxon>Bacillota</taxon>
        <taxon>Bacilli</taxon>
        <taxon>Bacillales</taxon>
        <taxon>Paenibacillaceae</taxon>
        <taxon>Paenibacillus</taxon>
    </lineage>
</organism>
<dbReference type="PANTHER" id="PTHR43390">
    <property type="entry name" value="SIGNAL PEPTIDASE I"/>
    <property type="match status" value="1"/>
</dbReference>
<feature type="active site" evidence="5">
    <location>
        <position position="57"/>
    </location>
</feature>
<evidence type="ECO:0000256" key="3">
    <source>
        <dbReference type="ARBA" id="ARBA00022670"/>
    </source>
</evidence>
<dbReference type="CDD" id="cd06530">
    <property type="entry name" value="S26_SPase_I"/>
    <property type="match status" value="1"/>
</dbReference>
<dbReference type="RefSeq" id="WP_091188160.1">
    <property type="nucleotide sequence ID" value="NZ_FOMT01000004.1"/>
</dbReference>
<keyword evidence="3 6" id="KW-0645">Protease</keyword>
<keyword evidence="4 6" id="KW-0378">Hydrolase</keyword>
<protein>
    <recommendedName>
        <fullName evidence="6">Signal peptidase I</fullName>
        <ecNumber evidence="6">3.4.21.89</ecNumber>
    </recommendedName>
</protein>
<dbReference type="InterPro" id="IPR019756">
    <property type="entry name" value="Pept_S26A_signal_pept_1_Ser-AS"/>
</dbReference>
<evidence type="ECO:0000256" key="5">
    <source>
        <dbReference type="PIRSR" id="PIRSR600223-1"/>
    </source>
</evidence>
<dbReference type="OrthoDB" id="9802919at2"/>
<feature type="transmembrane region" description="Helical" evidence="6">
    <location>
        <begin position="29"/>
        <end position="48"/>
    </location>
</feature>
<feature type="active site" evidence="5">
    <location>
        <position position="103"/>
    </location>
</feature>
<sequence>MSVSPSDINEPVPQQMDEKPRWIKELLEWAKTITISFLIVMVLHLFVFNLSTVEGHSMEPTLRDREWLFVNKAAYLIGSPKVGDIVILEDPSAYGGQNDYLVKRVVGVAGDRIEIYNKELYRNGVKMAENYTDIEIEDLDFMPVIVQKGQYFVMGDNRHARASKDSRNFGTVPRSMIHGRADFILWPFKQVKAL</sequence>
<dbReference type="GO" id="GO:0004252">
    <property type="term" value="F:serine-type endopeptidase activity"/>
    <property type="evidence" value="ECO:0007669"/>
    <property type="project" value="InterPro"/>
</dbReference>
<evidence type="ECO:0000256" key="4">
    <source>
        <dbReference type="ARBA" id="ARBA00022801"/>
    </source>
</evidence>
<evidence type="ECO:0000259" key="7">
    <source>
        <dbReference type="Pfam" id="PF10502"/>
    </source>
</evidence>
<evidence type="ECO:0000313" key="8">
    <source>
        <dbReference type="EMBL" id="SFE75560.1"/>
    </source>
</evidence>
<dbReference type="GO" id="GO:0005886">
    <property type="term" value="C:plasma membrane"/>
    <property type="evidence" value="ECO:0007669"/>
    <property type="project" value="UniProtKB-SubCell"/>
</dbReference>
<dbReference type="Proteomes" id="UP000198855">
    <property type="component" value="Unassembled WGS sequence"/>
</dbReference>
<dbReference type="AlphaFoldDB" id="A0A1I2D6F8"/>
<name>A0A1I2D6F8_9BACL</name>
<accession>A0A1I2D6F8</accession>
<comment type="catalytic activity">
    <reaction evidence="6">
        <text>Cleavage of hydrophobic, N-terminal signal or leader sequences from secreted and periplasmic proteins.</text>
        <dbReference type="EC" id="3.4.21.89"/>
    </reaction>
</comment>
<keyword evidence="6" id="KW-0812">Transmembrane</keyword>
<dbReference type="InterPro" id="IPR019533">
    <property type="entry name" value="Peptidase_S26"/>
</dbReference>
<reference evidence="9" key="1">
    <citation type="submission" date="2016-10" db="EMBL/GenBank/DDBJ databases">
        <authorList>
            <person name="Varghese N."/>
            <person name="Submissions S."/>
        </authorList>
    </citation>
    <scope>NUCLEOTIDE SEQUENCE [LARGE SCALE GENOMIC DNA]</scope>
    <source>
        <strain evidence="9">CGMCC 1.10784</strain>
    </source>
</reference>
<dbReference type="InterPro" id="IPR036286">
    <property type="entry name" value="LexA/Signal_pep-like_sf"/>
</dbReference>
<dbReference type="GO" id="GO:0009003">
    <property type="term" value="F:signal peptidase activity"/>
    <property type="evidence" value="ECO:0007669"/>
    <property type="project" value="UniProtKB-EC"/>
</dbReference>
<feature type="domain" description="Peptidase S26" evidence="7">
    <location>
        <begin position="27"/>
        <end position="186"/>
    </location>
</feature>
<dbReference type="STRING" id="1045775.SAMN05216378_3959"/>
<dbReference type="Pfam" id="PF10502">
    <property type="entry name" value="Peptidase_S26"/>
    <property type="match status" value="1"/>
</dbReference>